<accession>A0AAE8AFL2</accession>
<proteinExistence type="predicted"/>
<sequence length="189" mass="21658">MGIARINLVEARNSSNHIKIKFKNGKIDTLWLHCTVFPLFCKNCQQSQTGLFLHSGSRYGQVGSLPCEFCGASITIVDHDNIVESIKVNDEPCSFEKLYLLSADYIEWFQEWYGITLATENLFEGWTDWMSVDQLREQIETLTGIETDGQARYQTDEKFNPLPPDINRWINLLDKSTVPLPDYVSKIGE</sequence>
<dbReference type="RefSeq" id="WP_118396256.1">
    <property type="nucleotide sequence ID" value="NZ_CABJDC010000001.1"/>
</dbReference>
<gene>
    <name evidence="1" type="ORF">DWZ19_00445</name>
</gene>
<dbReference type="Proteomes" id="UP000285725">
    <property type="component" value="Unassembled WGS sequence"/>
</dbReference>
<organism evidence="1 2">
    <name type="scientific">Streptococcus parasanguinis</name>
    <dbReference type="NCBI Taxonomy" id="1318"/>
    <lineage>
        <taxon>Bacteria</taxon>
        <taxon>Bacillati</taxon>
        <taxon>Bacillota</taxon>
        <taxon>Bacilli</taxon>
        <taxon>Lactobacillales</taxon>
        <taxon>Streptococcaceae</taxon>
        <taxon>Streptococcus</taxon>
    </lineage>
</organism>
<protein>
    <submittedName>
        <fullName evidence="1">Uncharacterized protein</fullName>
    </submittedName>
</protein>
<dbReference type="EMBL" id="QRQU01000001">
    <property type="protein sequence ID" value="RHN26969.1"/>
    <property type="molecule type" value="Genomic_DNA"/>
</dbReference>
<evidence type="ECO:0000313" key="2">
    <source>
        <dbReference type="Proteomes" id="UP000285725"/>
    </source>
</evidence>
<name>A0AAE8AFL2_STRPA</name>
<comment type="caution">
    <text evidence="1">The sequence shown here is derived from an EMBL/GenBank/DDBJ whole genome shotgun (WGS) entry which is preliminary data.</text>
</comment>
<evidence type="ECO:0000313" key="1">
    <source>
        <dbReference type="EMBL" id="RHN26969.1"/>
    </source>
</evidence>
<reference evidence="1 2" key="1">
    <citation type="submission" date="2018-08" db="EMBL/GenBank/DDBJ databases">
        <title>A genome reference for cultivated species of the human gut microbiota.</title>
        <authorList>
            <person name="Zou Y."/>
            <person name="Xue W."/>
            <person name="Luo G."/>
        </authorList>
    </citation>
    <scope>NUCLEOTIDE SEQUENCE [LARGE SCALE GENOMIC DNA]</scope>
    <source>
        <strain evidence="1 2">AF30-12BH</strain>
    </source>
</reference>
<dbReference type="AlphaFoldDB" id="A0AAE8AFL2"/>